<keyword evidence="7" id="KW-1185">Reference proteome</keyword>
<dbReference type="NCBIfam" id="TIGR00254">
    <property type="entry name" value="GGDEF"/>
    <property type="match status" value="1"/>
</dbReference>
<feature type="signal peptide" evidence="4">
    <location>
        <begin position="1"/>
        <end position="25"/>
    </location>
</feature>
<dbReference type="AlphaFoldDB" id="A0A6G6Y3X4"/>
<reference evidence="6 7" key="1">
    <citation type="submission" date="2020-02" db="EMBL/GenBank/DDBJ databases">
        <authorList>
            <person name="Zheng R.K."/>
            <person name="Sun C.M."/>
        </authorList>
    </citation>
    <scope>NUCLEOTIDE SEQUENCE [LARGE SCALE GENOMIC DNA]</scope>
    <source>
        <strain evidence="7">zrk23</strain>
    </source>
</reference>
<comment type="catalytic activity">
    <reaction evidence="2">
        <text>2 GTP = 3',3'-c-di-GMP + 2 diphosphate</text>
        <dbReference type="Rhea" id="RHEA:24898"/>
        <dbReference type="ChEBI" id="CHEBI:33019"/>
        <dbReference type="ChEBI" id="CHEBI:37565"/>
        <dbReference type="ChEBI" id="CHEBI:58805"/>
        <dbReference type="EC" id="2.7.7.65"/>
    </reaction>
</comment>
<feature type="transmembrane region" description="Helical" evidence="3">
    <location>
        <begin position="204"/>
        <end position="228"/>
    </location>
</feature>
<dbReference type="Proteomes" id="UP000501568">
    <property type="component" value="Chromosome"/>
</dbReference>
<dbReference type="Gene3D" id="3.30.70.270">
    <property type="match status" value="1"/>
</dbReference>
<feature type="transmembrane region" description="Helical" evidence="3">
    <location>
        <begin position="271"/>
        <end position="293"/>
    </location>
</feature>
<feature type="chain" id="PRO_5026216487" description="diguanylate cyclase" evidence="4">
    <location>
        <begin position="26"/>
        <end position="571"/>
    </location>
</feature>
<name>A0A6G6Y3X4_9SPHN</name>
<evidence type="ECO:0000256" key="4">
    <source>
        <dbReference type="SAM" id="SignalP"/>
    </source>
</evidence>
<evidence type="ECO:0000256" key="1">
    <source>
        <dbReference type="ARBA" id="ARBA00012528"/>
    </source>
</evidence>
<accession>A0A6G6Y3X4</accession>
<feature type="transmembrane region" description="Helical" evidence="3">
    <location>
        <begin position="173"/>
        <end position="197"/>
    </location>
</feature>
<keyword evidence="3" id="KW-0472">Membrane</keyword>
<proteinExistence type="predicted"/>
<dbReference type="GO" id="GO:1902201">
    <property type="term" value="P:negative regulation of bacterial-type flagellum-dependent cell motility"/>
    <property type="evidence" value="ECO:0007669"/>
    <property type="project" value="TreeGrafter"/>
</dbReference>
<evidence type="ECO:0000256" key="3">
    <source>
        <dbReference type="SAM" id="Phobius"/>
    </source>
</evidence>
<dbReference type="EC" id="2.7.7.65" evidence="1"/>
<dbReference type="GO" id="GO:0043709">
    <property type="term" value="P:cell adhesion involved in single-species biofilm formation"/>
    <property type="evidence" value="ECO:0007669"/>
    <property type="project" value="TreeGrafter"/>
</dbReference>
<evidence type="ECO:0000313" key="6">
    <source>
        <dbReference type="EMBL" id="QIG79313.1"/>
    </source>
</evidence>
<feature type="domain" description="GGDEF" evidence="5">
    <location>
        <begin position="425"/>
        <end position="553"/>
    </location>
</feature>
<protein>
    <recommendedName>
        <fullName evidence="1">diguanylate cyclase</fullName>
        <ecNumber evidence="1">2.7.7.65</ecNumber>
    </recommendedName>
</protein>
<sequence length="571" mass="61906">MRRISSFLAALLIALFLTGISAARAEHPIGRDGCGVATDKSAGLTDALRERAAHSCAAPGSQPGARQWTVIDFETPVGFDAPVSLRTKFTDFSAVAVHVQYADGHWSSRQWDSGIAQRNWIAGGRMTLPLEAGPEGAPVRRIVMSVDDANSSDMLANLTIVPTAQVAAHDYDVALLFALLCGLVAVPILYDLAFLLVLRERFLFWHLAMASCSLFYIFISSGLVVVIFPGIPTSLRWSLHLWSFILAIASAMQFAAHYLTEGGLGRPMRVLIKGAALLALTTGLLLGILDLGAVANYDLLHDTSLGLVLLTCIVALAHGLMRGSRPARFLAAAWSLTLIFFADRWLRAFGFYSAPDWMSYAVYVGLAFETVVTALGVADRFLSIRRDRDHALALARTMEHLADTDPLTGIGNRRAVERRFRNAPRPTALALIDLDHFKHVNDRHGHDIGDLVLKSVARALSTIPRHLAGRMGGEEFALLLYGPDPLADAERLRQAITAHVARDVPGLDSPVTASMGLARLEGGEVFEAACKAADTLLYDAKKSGRNRLYSGHFDYAMRQKAAAEKRSSAAA</sequence>
<evidence type="ECO:0000259" key="5">
    <source>
        <dbReference type="PROSITE" id="PS50887"/>
    </source>
</evidence>
<keyword evidence="3" id="KW-1133">Transmembrane helix</keyword>
<feature type="transmembrane region" description="Helical" evidence="3">
    <location>
        <begin position="358"/>
        <end position="378"/>
    </location>
</feature>
<dbReference type="InterPro" id="IPR000160">
    <property type="entry name" value="GGDEF_dom"/>
</dbReference>
<dbReference type="SUPFAM" id="SSF55073">
    <property type="entry name" value="Nucleotide cyclase"/>
    <property type="match status" value="1"/>
</dbReference>
<dbReference type="SMART" id="SM00267">
    <property type="entry name" value="GGDEF"/>
    <property type="match status" value="1"/>
</dbReference>
<dbReference type="GO" id="GO:0052621">
    <property type="term" value="F:diguanylate cyclase activity"/>
    <property type="evidence" value="ECO:0007669"/>
    <property type="project" value="UniProtKB-EC"/>
</dbReference>
<dbReference type="GO" id="GO:0005886">
    <property type="term" value="C:plasma membrane"/>
    <property type="evidence" value="ECO:0007669"/>
    <property type="project" value="TreeGrafter"/>
</dbReference>
<dbReference type="KEGG" id="spzr:G5C33_05580"/>
<keyword evidence="4" id="KW-0732">Signal</keyword>
<feature type="transmembrane region" description="Helical" evidence="3">
    <location>
        <begin position="240"/>
        <end position="259"/>
    </location>
</feature>
<evidence type="ECO:0000256" key="2">
    <source>
        <dbReference type="ARBA" id="ARBA00034247"/>
    </source>
</evidence>
<feature type="transmembrane region" description="Helical" evidence="3">
    <location>
        <begin position="299"/>
        <end position="317"/>
    </location>
</feature>
<dbReference type="InterPro" id="IPR029787">
    <property type="entry name" value="Nucleotide_cyclase"/>
</dbReference>
<organism evidence="6 7">
    <name type="scientific">Stakelama tenebrarum</name>
    <dbReference type="NCBI Taxonomy" id="2711215"/>
    <lineage>
        <taxon>Bacteria</taxon>
        <taxon>Pseudomonadati</taxon>
        <taxon>Pseudomonadota</taxon>
        <taxon>Alphaproteobacteria</taxon>
        <taxon>Sphingomonadales</taxon>
        <taxon>Sphingomonadaceae</taxon>
        <taxon>Stakelama</taxon>
    </lineage>
</organism>
<dbReference type="EMBL" id="CP049109">
    <property type="protein sequence ID" value="QIG79313.1"/>
    <property type="molecule type" value="Genomic_DNA"/>
</dbReference>
<dbReference type="PANTHER" id="PTHR45138:SF9">
    <property type="entry name" value="DIGUANYLATE CYCLASE DGCM-RELATED"/>
    <property type="match status" value="1"/>
</dbReference>
<gene>
    <name evidence="6" type="ORF">G5C33_05580</name>
</gene>
<dbReference type="Pfam" id="PF07695">
    <property type="entry name" value="7TMR-DISM_7TM"/>
    <property type="match status" value="1"/>
</dbReference>
<feature type="transmembrane region" description="Helical" evidence="3">
    <location>
        <begin position="329"/>
        <end position="346"/>
    </location>
</feature>
<dbReference type="CDD" id="cd01949">
    <property type="entry name" value="GGDEF"/>
    <property type="match status" value="1"/>
</dbReference>
<dbReference type="PANTHER" id="PTHR45138">
    <property type="entry name" value="REGULATORY COMPONENTS OF SENSORY TRANSDUCTION SYSTEM"/>
    <property type="match status" value="1"/>
</dbReference>
<dbReference type="Pfam" id="PF00990">
    <property type="entry name" value="GGDEF"/>
    <property type="match status" value="1"/>
</dbReference>
<dbReference type="PROSITE" id="PS50887">
    <property type="entry name" value="GGDEF"/>
    <property type="match status" value="1"/>
</dbReference>
<dbReference type="RefSeq" id="WP_165326314.1">
    <property type="nucleotide sequence ID" value="NZ_CP049109.1"/>
</dbReference>
<keyword evidence="3" id="KW-0812">Transmembrane</keyword>
<dbReference type="InterPro" id="IPR043128">
    <property type="entry name" value="Rev_trsase/Diguanyl_cyclase"/>
</dbReference>
<dbReference type="InterPro" id="IPR050469">
    <property type="entry name" value="Diguanylate_Cyclase"/>
</dbReference>
<dbReference type="InterPro" id="IPR011623">
    <property type="entry name" value="7TMR_DISM_rcpt_extracell_dom1"/>
</dbReference>
<evidence type="ECO:0000313" key="7">
    <source>
        <dbReference type="Proteomes" id="UP000501568"/>
    </source>
</evidence>